<keyword evidence="1" id="KW-0812">Transmembrane</keyword>
<feature type="transmembrane region" description="Helical" evidence="1">
    <location>
        <begin position="6"/>
        <end position="33"/>
    </location>
</feature>
<dbReference type="AlphaFoldDB" id="A0A1F6FPE0"/>
<reference evidence="2 3" key="1">
    <citation type="journal article" date="2016" name="Nat. Commun.">
        <title>Thousands of microbial genomes shed light on interconnected biogeochemical processes in an aquifer system.</title>
        <authorList>
            <person name="Anantharaman K."/>
            <person name="Brown C.T."/>
            <person name="Hug L.A."/>
            <person name="Sharon I."/>
            <person name="Castelle C.J."/>
            <person name="Probst A.J."/>
            <person name="Thomas B.C."/>
            <person name="Singh A."/>
            <person name="Wilkins M.J."/>
            <person name="Karaoz U."/>
            <person name="Brodie E.L."/>
            <person name="Williams K.H."/>
            <person name="Hubbard S.S."/>
            <person name="Banfield J.F."/>
        </authorList>
    </citation>
    <scope>NUCLEOTIDE SEQUENCE [LARGE SCALE GENOMIC DNA]</scope>
</reference>
<accession>A0A1F6FPE0</accession>
<dbReference type="Proteomes" id="UP000179230">
    <property type="component" value="Unassembled WGS sequence"/>
</dbReference>
<evidence type="ECO:0000313" key="3">
    <source>
        <dbReference type="Proteomes" id="UP000179230"/>
    </source>
</evidence>
<evidence type="ECO:0000313" key="2">
    <source>
        <dbReference type="EMBL" id="OGG87724.1"/>
    </source>
</evidence>
<proteinExistence type="predicted"/>
<name>A0A1F6FPE0_9BACT</name>
<gene>
    <name evidence="2" type="ORF">A2592_03305</name>
</gene>
<comment type="caution">
    <text evidence="2">The sequence shown here is derived from an EMBL/GenBank/DDBJ whole genome shotgun (WGS) entry which is preliminary data.</text>
</comment>
<dbReference type="EMBL" id="MFMT01000042">
    <property type="protein sequence ID" value="OGG87724.1"/>
    <property type="molecule type" value="Genomic_DNA"/>
</dbReference>
<protein>
    <submittedName>
        <fullName evidence="2">Uncharacterized protein</fullName>
    </submittedName>
</protein>
<keyword evidence="1" id="KW-0472">Membrane</keyword>
<organism evidence="2 3">
    <name type="scientific">Candidatus Kaiserbacteria bacterium RIFOXYD1_FULL_42_15</name>
    <dbReference type="NCBI Taxonomy" id="1798532"/>
    <lineage>
        <taxon>Bacteria</taxon>
        <taxon>Candidatus Kaiseribacteriota</taxon>
    </lineage>
</organism>
<evidence type="ECO:0000256" key="1">
    <source>
        <dbReference type="SAM" id="Phobius"/>
    </source>
</evidence>
<sequence length="100" mass="11235">MTEILHANIFFIIASIATVAFAIMVCIAMYYIIKILISIRVILLRVEEGSDMIAEDITTVRNFVTKGGFISHLMGLFIRVPKKSRTKRATKKSIVISDSE</sequence>
<keyword evidence="1" id="KW-1133">Transmembrane helix</keyword>